<dbReference type="RefSeq" id="WP_207829628.1">
    <property type="nucleotide sequence ID" value="NZ_CP088282.1"/>
</dbReference>
<evidence type="ECO:0000313" key="1">
    <source>
        <dbReference type="EMBL" id="MBO1427865.1"/>
    </source>
</evidence>
<proteinExistence type="predicted"/>
<evidence type="ECO:0000313" key="2">
    <source>
        <dbReference type="Proteomes" id="UP000692816"/>
    </source>
</evidence>
<organism evidence="1 2">
    <name type="scientific">Bradyrhizobium quebecense</name>
    <dbReference type="NCBI Taxonomy" id="2748629"/>
    <lineage>
        <taxon>Bacteria</taxon>
        <taxon>Pseudomonadati</taxon>
        <taxon>Pseudomonadota</taxon>
        <taxon>Alphaproteobacteria</taxon>
        <taxon>Hyphomicrobiales</taxon>
        <taxon>Nitrobacteraceae</taxon>
        <taxon>Bradyrhizobium</taxon>
    </lineage>
</organism>
<dbReference type="Proteomes" id="UP000692816">
    <property type="component" value="Unassembled WGS sequence"/>
</dbReference>
<keyword evidence="2" id="KW-1185">Reference proteome</keyword>
<dbReference type="EMBL" id="JAGEPA010000001">
    <property type="protein sequence ID" value="MBO1427865.1"/>
    <property type="molecule type" value="Genomic_DNA"/>
</dbReference>
<sequence>MSKYTIDQLRTAIRELKIPTPLSDQLPLPADQVSTRDQWLGWLNEYLGPGYYNRQTFVDDACHVYQHLNNGRMIVWLNEAAGEDPRIVQAAIVAMDGREPAQTEAMYARRILPWEDLARRLFGVR</sequence>
<accession>A0ABS3M8S0</accession>
<comment type="caution">
    <text evidence="1">The sequence shown here is derived from an EMBL/GenBank/DDBJ whole genome shotgun (WGS) entry which is preliminary data.</text>
</comment>
<gene>
    <name evidence="1" type="ORF">J4P68_00245</name>
</gene>
<name>A0ABS3M8S0_9BRAD</name>
<reference evidence="1" key="1">
    <citation type="journal article" date="2021" name="Int. J. Syst. Evol. Microbiol.">
        <title>Bradyrhizobium septentrionale sp. nov. (sv. septentrionale) and Bradyrhizobium quebecense sp. nov. (sv. septentrionale) associated with legumes native to Canada possess rearranged symbiosis genes and numerous insertion sequences.</title>
        <authorList>
            <person name="Bromfield E.S.P."/>
            <person name="Cloutier S."/>
        </authorList>
    </citation>
    <scope>NUCLEOTIDE SEQUENCE</scope>
    <source>
        <strain evidence="1">12S5</strain>
    </source>
</reference>
<protein>
    <submittedName>
        <fullName evidence="1">Uncharacterized protein</fullName>
    </submittedName>
</protein>